<dbReference type="RefSeq" id="WP_170093262.1">
    <property type="nucleotide sequence ID" value="NZ_WOYG01000001.1"/>
</dbReference>
<dbReference type="AlphaFoldDB" id="A0A847UD29"/>
<evidence type="ECO:0000313" key="3">
    <source>
        <dbReference type="Proteomes" id="UP000608662"/>
    </source>
</evidence>
<keyword evidence="1" id="KW-1133">Transmembrane helix</keyword>
<sequence>MSKTESRSFGGGSIKPPLQVGLLLGLALGIIRRAFLFDLKTIGIAAVIFGVILYQFGDDDQFAVSQAMIFTGGFGIMSHNLLILILS</sequence>
<keyword evidence="1" id="KW-0472">Membrane</keyword>
<dbReference type="Proteomes" id="UP000608662">
    <property type="component" value="Unassembled WGS sequence"/>
</dbReference>
<protein>
    <submittedName>
        <fullName evidence="2">Uncharacterized protein</fullName>
    </submittedName>
</protein>
<organism evidence="2 3">
    <name type="scientific">Halomicrobium mukohataei</name>
    <dbReference type="NCBI Taxonomy" id="57705"/>
    <lineage>
        <taxon>Archaea</taxon>
        <taxon>Methanobacteriati</taxon>
        <taxon>Methanobacteriota</taxon>
        <taxon>Stenosarchaea group</taxon>
        <taxon>Halobacteria</taxon>
        <taxon>Halobacteriales</taxon>
        <taxon>Haloarculaceae</taxon>
        <taxon>Halomicrobium</taxon>
    </lineage>
</organism>
<reference evidence="2" key="1">
    <citation type="submission" date="2019-12" db="EMBL/GenBank/DDBJ databases">
        <title>Whole-genome sequence of Halomicrobium mukohataei pws1.</title>
        <authorList>
            <person name="Verma D.K."/>
            <person name="Gopal K."/>
            <person name="Prasad E.S."/>
        </authorList>
    </citation>
    <scope>NUCLEOTIDE SEQUENCE</scope>
    <source>
        <strain evidence="2">Pws1</strain>
    </source>
</reference>
<evidence type="ECO:0000256" key="1">
    <source>
        <dbReference type="SAM" id="Phobius"/>
    </source>
</evidence>
<evidence type="ECO:0000313" key="2">
    <source>
        <dbReference type="EMBL" id="NLV09390.1"/>
    </source>
</evidence>
<feature type="transmembrane region" description="Helical" evidence="1">
    <location>
        <begin position="62"/>
        <end position="86"/>
    </location>
</feature>
<dbReference type="EMBL" id="WOYG01000001">
    <property type="protein sequence ID" value="NLV09390.1"/>
    <property type="molecule type" value="Genomic_DNA"/>
</dbReference>
<comment type="caution">
    <text evidence="2">The sequence shown here is derived from an EMBL/GenBank/DDBJ whole genome shotgun (WGS) entry which is preliminary data.</text>
</comment>
<gene>
    <name evidence="2" type="ORF">GOC74_05540</name>
</gene>
<keyword evidence="1" id="KW-0812">Transmembrane</keyword>
<feature type="transmembrane region" description="Helical" evidence="1">
    <location>
        <begin position="35"/>
        <end position="56"/>
    </location>
</feature>
<proteinExistence type="predicted"/>
<accession>A0A847UD29</accession>
<name>A0A847UD29_9EURY</name>